<proteinExistence type="predicted"/>
<dbReference type="Proteomes" id="UP000608594">
    <property type="component" value="Unassembled WGS sequence"/>
</dbReference>
<accession>A0A926GJZ0</accession>
<reference evidence="1" key="1">
    <citation type="submission" date="2020-08" db="EMBL/GenBank/DDBJ databases">
        <title>Paracoccus amoyensis sp. nov., isolated from the surface seawater at coast of Xiamen, Fujian.</title>
        <authorList>
            <person name="Lyu L."/>
        </authorList>
    </citation>
    <scope>NUCLEOTIDE SEQUENCE</scope>
    <source>
        <strain evidence="1">11-3</strain>
    </source>
</reference>
<name>A0A926GJZ0_9RHOB</name>
<evidence type="ECO:0008006" key="3">
    <source>
        <dbReference type="Google" id="ProtNLM"/>
    </source>
</evidence>
<dbReference type="EMBL" id="JACOQL010000001">
    <property type="protein sequence ID" value="MBC9245405.1"/>
    <property type="molecule type" value="Genomic_DNA"/>
</dbReference>
<protein>
    <recommendedName>
        <fullName evidence="3">Lipoprotein</fullName>
    </recommendedName>
</protein>
<organism evidence="1 2">
    <name type="scientific">Paracoccus amoyensis</name>
    <dbReference type="NCBI Taxonomy" id="2760093"/>
    <lineage>
        <taxon>Bacteria</taxon>
        <taxon>Pseudomonadati</taxon>
        <taxon>Pseudomonadota</taxon>
        <taxon>Alphaproteobacteria</taxon>
        <taxon>Rhodobacterales</taxon>
        <taxon>Paracoccaceae</taxon>
        <taxon>Paracoccus</taxon>
    </lineage>
</organism>
<comment type="caution">
    <text evidence="1">The sequence shown here is derived from an EMBL/GenBank/DDBJ whole genome shotgun (WGS) entry which is preliminary data.</text>
</comment>
<gene>
    <name evidence="1" type="ORF">H4P12_01455</name>
</gene>
<evidence type="ECO:0000313" key="2">
    <source>
        <dbReference type="Proteomes" id="UP000608594"/>
    </source>
</evidence>
<keyword evidence="2" id="KW-1185">Reference proteome</keyword>
<dbReference type="AlphaFoldDB" id="A0A926GJZ0"/>
<sequence>MQPAFCPPRLIITALAGVVVLAGCGKDAGEGRPPAKPETLTARVTTPGGSADKAPLTLARISTKSGEILILEPDGSVSTMELDSAAGREAFAVSEADLMALNENLDLNLDGVIATNLPPRQTDQERALEEFAKRTQPALPAWNDETKVSEEDFLGTQVVSLNPKGTADLVEVRANLREGVDADIAFSYATCALAGWAKQNGGKYGRHIRTVQDTRDGELQIGAAFTLSESKPMGLRVMETNETLQECRARGIPAA</sequence>
<dbReference type="RefSeq" id="WP_187791808.1">
    <property type="nucleotide sequence ID" value="NZ_JACOQL010000001.1"/>
</dbReference>
<evidence type="ECO:0000313" key="1">
    <source>
        <dbReference type="EMBL" id="MBC9245405.1"/>
    </source>
</evidence>